<feature type="repeat" description="PPR" evidence="2">
    <location>
        <begin position="325"/>
        <end position="359"/>
    </location>
</feature>
<dbReference type="AlphaFoldDB" id="A0AAD8N5C9"/>
<feature type="repeat" description="PPR" evidence="2">
    <location>
        <begin position="560"/>
        <end position="594"/>
    </location>
</feature>
<gene>
    <name evidence="3" type="ORF">POM88_006389</name>
</gene>
<evidence type="ECO:0000313" key="4">
    <source>
        <dbReference type="Proteomes" id="UP001237642"/>
    </source>
</evidence>
<dbReference type="FunFam" id="1.25.40.10:FF:000425">
    <property type="entry name" value="Pentatricopeptide repeat-containing protein At3g26540"/>
    <property type="match status" value="1"/>
</dbReference>
<comment type="caution">
    <text evidence="3">The sequence shown here is derived from an EMBL/GenBank/DDBJ whole genome shotgun (WGS) entry which is preliminary data.</text>
</comment>
<organism evidence="3 4">
    <name type="scientific">Heracleum sosnowskyi</name>
    <dbReference type="NCBI Taxonomy" id="360622"/>
    <lineage>
        <taxon>Eukaryota</taxon>
        <taxon>Viridiplantae</taxon>
        <taxon>Streptophyta</taxon>
        <taxon>Embryophyta</taxon>
        <taxon>Tracheophyta</taxon>
        <taxon>Spermatophyta</taxon>
        <taxon>Magnoliopsida</taxon>
        <taxon>eudicotyledons</taxon>
        <taxon>Gunneridae</taxon>
        <taxon>Pentapetalae</taxon>
        <taxon>asterids</taxon>
        <taxon>campanulids</taxon>
        <taxon>Apiales</taxon>
        <taxon>Apiaceae</taxon>
        <taxon>Apioideae</taxon>
        <taxon>apioid superclade</taxon>
        <taxon>Tordylieae</taxon>
        <taxon>Tordyliinae</taxon>
        <taxon>Heracleum</taxon>
    </lineage>
</organism>
<dbReference type="InterPro" id="IPR046960">
    <property type="entry name" value="PPR_At4g14850-like_plant"/>
</dbReference>
<dbReference type="EMBL" id="JAUIZM010000002">
    <property type="protein sequence ID" value="KAK1396526.1"/>
    <property type="molecule type" value="Genomic_DNA"/>
</dbReference>
<dbReference type="Pfam" id="PF13041">
    <property type="entry name" value="PPR_2"/>
    <property type="match status" value="2"/>
</dbReference>
<dbReference type="NCBIfam" id="TIGR00756">
    <property type="entry name" value="PPR"/>
    <property type="match status" value="5"/>
</dbReference>
<dbReference type="Pfam" id="PF01535">
    <property type="entry name" value="PPR"/>
    <property type="match status" value="6"/>
</dbReference>
<evidence type="ECO:0000256" key="1">
    <source>
        <dbReference type="ARBA" id="ARBA00022737"/>
    </source>
</evidence>
<dbReference type="InterPro" id="IPR002885">
    <property type="entry name" value="PPR_rpt"/>
</dbReference>
<sequence length="708" mass="79559">MVAMQYNLHQLKCLRPLFTRFLHQNASPDDAKIYSILASSGLSKAVSSLFSSPSPFSFNLYQHLFSLCASNRSIIDARKVESHLTTFATTPPAFLINRVIECYGKCGCLSDARELFDEMSQRNGGSWNAMITAYAKNGCVEEGLSVFLEMYGCGVLPNEVTFASVLVCCGGVLELGLARQVHGLVFKLGFEGNVILGCSLVDVYGKCSVMGDARKLFDETENANVVSWNVIVRRYLENGEGREAVFMFSEMIRKDLVPMNYTVSNALGACSSIFALNEGSQIHGYSIKINFKEDYVVLTSLINMYLKCGALRDARVIFDRLGTRDLGHWTSLVSGYAKHGNIREARELFNEMPVRSLISWNAMLDGYTHLSQFEEALDFVILLLKEIRDIDYVTVGLILHTSAGLLDVELGKQVHGYCYRHGLCSNGFVVNALLHMYGSCGNLRSSRILFYHMGPQRNYYSWNAVLTTLARHKMSEEALIVFSKMITDSETKPSNYNCGTVLSICANISALNTGKEVHGFMVRNGYIVDVVATGALVDMYSKCHCVEYAFKVFQRAACRDLILWNCMLLGCSHNCKVDKVFELFELMDDEGVKPDNTTFQAVFIACINGSRVELGRRYFDAMSNKFFITPRLEDYESMIELYGRNGFMKDLENFIKDMPFDPTGPMLNKVLDFCRKHGHSSLGNWAVNRLNDMNPSDTYRYEPMEQVG</sequence>
<reference evidence="3" key="1">
    <citation type="submission" date="2023-02" db="EMBL/GenBank/DDBJ databases">
        <title>Genome of toxic invasive species Heracleum sosnowskyi carries increased number of genes despite the absence of recent whole-genome duplications.</title>
        <authorList>
            <person name="Schelkunov M."/>
            <person name="Shtratnikova V."/>
            <person name="Makarenko M."/>
            <person name="Klepikova A."/>
            <person name="Omelchenko D."/>
            <person name="Novikova G."/>
            <person name="Obukhova E."/>
            <person name="Bogdanov V."/>
            <person name="Penin A."/>
            <person name="Logacheva M."/>
        </authorList>
    </citation>
    <scope>NUCLEOTIDE SEQUENCE</scope>
    <source>
        <strain evidence="3">Hsosn_3</strain>
        <tissue evidence="3">Leaf</tissue>
    </source>
</reference>
<dbReference type="GO" id="GO:0003723">
    <property type="term" value="F:RNA binding"/>
    <property type="evidence" value="ECO:0007669"/>
    <property type="project" value="InterPro"/>
</dbReference>
<dbReference type="GO" id="GO:0099402">
    <property type="term" value="P:plant organ development"/>
    <property type="evidence" value="ECO:0007669"/>
    <property type="project" value="UniProtKB-ARBA"/>
</dbReference>
<evidence type="ECO:0000256" key="2">
    <source>
        <dbReference type="PROSITE-ProRule" id="PRU00708"/>
    </source>
</evidence>
<dbReference type="GO" id="GO:0009451">
    <property type="term" value="P:RNA modification"/>
    <property type="evidence" value="ECO:0007669"/>
    <property type="project" value="InterPro"/>
</dbReference>
<keyword evidence="1" id="KW-0677">Repeat</keyword>
<proteinExistence type="predicted"/>
<name>A0AAD8N5C9_9APIA</name>
<dbReference type="Proteomes" id="UP001237642">
    <property type="component" value="Unassembled WGS sequence"/>
</dbReference>
<feature type="repeat" description="PPR" evidence="2">
    <location>
        <begin position="224"/>
        <end position="258"/>
    </location>
</feature>
<dbReference type="PROSITE" id="PS51375">
    <property type="entry name" value="PPR"/>
    <property type="match status" value="4"/>
</dbReference>
<keyword evidence="4" id="KW-1185">Reference proteome</keyword>
<evidence type="ECO:0000313" key="3">
    <source>
        <dbReference type="EMBL" id="KAK1396526.1"/>
    </source>
</evidence>
<dbReference type="FunFam" id="1.25.40.10:FF:000158">
    <property type="entry name" value="pentatricopeptide repeat-containing protein At2g33680"/>
    <property type="match status" value="1"/>
</dbReference>
<dbReference type="Gene3D" id="1.25.40.10">
    <property type="entry name" value="Tetratricopeptide repeat domain"/>
    <property type="match status" value="6"/>
</dbReference>
<reference evidence="3" key="2">
    <citation type="submission" date="2023-05" db="EMBL/GenBank/DDBJ databases">
        <authorList>
            <person name="Schelkunov M.I."/>
        </authorList>
    </citation>
    <scope>NUCLEOTIDE SEQUENCE</scope>
    <source>
        <strain evidence="3">Hsosn_3</strain>
        <tissue evidence="3">Leaf</tissue>
    </source>
</reference>
<dbReference type="PANTHER" id="PTHR47926">
    <property type="entry name" value="PENTATRICOPEPTIDE REPEAT-CONTAINING PROTEIN"/>
    <property type="match status" value="1"/>
</dbReference>
<feature type="repeat" description="PPR" evidence="2">
    <location>
        <begin position="123"/>
        <end position="157"/>
    </location>
</feature>
<accession>A0AAD8N5C9</accession>
<protein>
    <submittedName>
        <fullName evidence="3">Pentatricopeptide repeat-containing protein</fullName>
    </submittedName>
</protein>
<dbReference type="InterPro" id="IPR011990">
    <property type="entry name" value="TPR-like_helical_dom_sf"/>
</dbReference>